<proteinExistence type="predicted"/>
<gene>
    <name evidence="1" type="ORF">F2Q69_00055899</name>
</gene>
<comment type="caution">
    <text evidence="1">The sequence shown here is derived from an EMBL/GenBank/DDBJ whole genome shotgun (WGS) entry which is preliminary data.</text>
</comment>
<dbReference type="EMBL" id="QGKX02002183">
    <property type="protein sequence ID" value="KAF3486012.1"/>
    <property type="molecule type" value="Genomic_DNA"/>
</dbReference>
<accession>A0A8S9MX88</accession>
<evidence type="ECO:0000313" key="2">
    <source>
        <dbReference type="Proteomes" id="UP000712600"/>
    </source>
</evidence>
<name>A0A8S9MX88_BRACR</name>
<reference evidence="1" key="1">
    <citation type="submission" date="2019-12" db="EMBL/GenBank/DDBJ databases">
        <title>Genome sequencing and annotation of Brassica cretica.</title>
        <authorList>
            <person name="Studholme D.J."/>
            <person name="Sarris P."/>
        </authorList>
    </citation>
    <scope>NUCLEOTIDE SEQUENCE</scope>
    <source>
        <strain evidence="1">PFS-109/04</strain>
        <tissue evidence="1">Leaf</tissue>
    </source>
</reference>
<protein>
    <submittedName>
        <fullName evidence="1">Uncharacterized protein</fullName>
    </submittedName>
</protein>
<dbReference type="Proteomes" id="UP000712600">
    <property type="component" value="Unassembled WGS sequence"/>
</dbReference>
<organism evidence="1 2">
    <name type="scientific">Brassica cretica</name>
    <name type="common">Mustard</name>
    <dbReference type="NCBI Taxonomy" id="69181"/>
    <lineage>
        <taxon>Eukaryota</taxon>
        <taxon>Viridiplantae</taxon>
        <taxon>Streptophyta</taxon>
        <taxon>Embryophyta</taxon>
        <taxon>Tracheophyta</taxon>
        <taxon>Spermatophyta</taxon>
        <taxon>Magnoliopsida</taxon>
        <taxon>eudicotyledons</taxon>
        <taxon>Gunneridae</taxon>
        <taxon>Pentapetalae</taxon>
        <taxon>rosids</taxon>
        <taxon>malvids</taxon>
        <taxon>Brassicales</taxon>
        <taxon>Brassicaceae</taxon>
        <taxon>Brassiceae</taxon>
        <taxon>Brassica</taxon>
    </lineage>
</organism>
<evidence type="ECO:0000313" key="1">
    <source>
        <dbReference type="EMBL" id="KAF3486012.1"/>
    </source>
</evidence>
<dbReference type="AlphaFoldDB" id="A0A8S9MX88"/>
<sequence length="205" mass="22578">MSSAVSPIANAVVAYSTFDSLGLRRTGQYVVGSLICFWNSQNTKKNGEFMGITLLLLDELNSLHTQPLYIHRLSISEDIFLALRQKLAETTKGQVLDVQPGQATLQQHCDAVKRAMEVEEANNPGREFRKADASPRLAFSPSANKGLFASVATKLEIMEVEPCYSVNDSQGLFASVATKLEIMEVEPCYSVNDRDTSCPKADLER</sequence>